<dbReference type="InterPro" id="IPR014052">
    <property type="entry name" value="DNA_primase_ssu_euk/arc"/>
</dbReference>
<evidence type="ECO:0000256" key="8">
    <source>
        <dbReference type="ARBA" id="ARBA00023163"/>
    </source>
</evidence>
<evidence type="ECO:0000256" key="1">
    <source>
        <dbReference type="ARBA" id="ARBA00009762"/>
    </source>
</evidence>
<sequence>MNQDDLKAYYINYFPSKSVYEWLTRKKVVLPNTLSEKTSSNNENDDESDSDSELEHLTMSNTNIAANNREIAFEYASGAYGRYLTFPTYKQFYDRITNVVPNRFEIGAIYENVPKKIENLFGSGNKSIGNKNVPLEKEFVFDIDMDDYDPYRTCCNGSQICDSCWSIFISCAIEILSKILYEYFDWNNFFFVYSGRRGLHLWIMDYEARILNDNERTKVMDFLNICKNRNCETRLNANNGNTCLSRPLNPFIEDSLNITAKYFNDLMEEQDPFKETKDVRKILSTQFPDITNQLNTYFMTNNEQSSQSKWMAVNDIYLKHMQGKLGRNYNDTKEKNKLLEQKEEVLLKYLYPKFDIEVSKKIGHLLKSPFCIHPGTGNVCVPIHISYQKKLDAQPTIKSVSKFSPSNCPNMKTLSKESDYSEYVDLFNEFLAHYLSLEEQRYDFEHSSKKTKVANKQNDLSW</sequence>
<evidence type="ECO:0000256" key="4">
    <source>
        <dbReference type="ARBA" id="ARBA00022679"/>
    </source>
</evidence>
<dbReference type="SUPFAM" id="SSF56747">
    <property type="entry name" value="Prim-pol domain"/>
    <property type="match status" value="1"/>
</dbReference>
<accession>A0A1L0AXQ8</accession>
<evidence type="ECO:0000256" key="9">
    <source>
        <dbReference type="RuleBase" id="RU003514"/>
    </source>
</evidence>
<dbReference type="EMBL" id="FQNF01000006">
    <property type="protein sequence ID" value="SGZ38348.1"/>
    <property type="molecule type" value="Genomic_DNA"/>
</dbReference>
<reference evidence="11" key="1">
    <citation type="submission" date="2016-11" db="EMBL/GenBank/DDBJ databases">
        <authorList>
            <person name="Guldener U."/>
        </authorList>
    </citation>
    <scope>NUCLEOTIDE SEQUENCE [LARGE SCALE GENOMIC DNA]</scope>
</reference>
<dbReference type="Pfam" id="PF01896">
    <property type="entry name" value="DNA_primase_S"/>
    <property type="match status" value="1"/>
</dbReference>
<keyword evidence="6 9" id="KW-0235">DNA replication</keyword>
<name>A0A1L0AXQ8_9ASCO</name>
<dbReference type="NCBIfam" id="TIGR00335">
    <property type="entry name" value="primase_sml"/>
    <property type="match status" value="1"/>
</dbReference>
<keyword evidence="8" id="KW-0804">Transcription</keyword>
<dbReference type="GO" id="GO:0006269">
    <property type="term" value="P:DNA replication, synthesis of primer"/>
    <property type="evidence" value="ECO:0007669"/>
    <property type="project" value="UniProtKB-KW"/>
</dbReference>
<dbReference type="Gene3D" id="3.90.920.10">
    <property type="entry name" value="DNA primase, PRIM domain"/>
    <property type="match status" value="1"/>
</dbReference>
<gene>
    <name evidence="10" type="ORF">HGUI_00548</name>
</gene>
<evidence type="ECO:0000256" key="2">
    <source>
        <dbReference type="ARBA" id="ARBA00022478"/>
    </source>
</evidence>
<evidence type="ECO:0000313" key="11">
    <source>
        <dbReference type="Proteomes" id="UP000183365"/>
    </source>
</evidence>
<dbReference type="InterPro" id="IPR002755">
    <property type="entry name" value="DNA_primase_S"/>
</dbReference>
<dbReference type="GO" id="GO:0003899">
    <property type="term" value="F:DNA-directed RNA polymerase activity"/>
    <property type="evidence" value="ECO:0007669"/>
    <property type="project" value="InterPro"/>
</dbReference>
<keyword evidence="11" id="KW-1185">Reference proteome</keyword>
<comment type="similarity">
    <text evidence="1 9">Belongs to the eukaryotic-type primase small subunit family.</text>
</comment>
<protein>
    <recommendedName>
        <fullName evidence="9">DNA primase</fullName>
        <ecNumber evidence="9">2.7.7.-</ecNumber>
    </recommendedName>
</protein>
<dbReference type="OrthoDB" id="19606at2759"/>
<dbReference type="GO" id="GO:0005658">
    <property type="term" value="C:alpha DNA polymerase:primase complex"/>
    <property type="evidence" value="ECO:0007669"/>
    <property type="project" value="UniProtKB-ARBA"/>
</dbReference>
<dbReference type="Proteomes" id="UP000183365">
    <property type="component" value="Unassembled WGS sequence"/>
</dbReference>
<organism evidence="10 11">
    <name type="scientific">Hanseniaspora guilliermondii</name>
    <dbReference type="NCBI Taxonomy" id="56406"/>
    <lineage>
        <taxon>Eukaryota</taxon>
        <taxon>Fungi</taxon>
        <taxon>Dikarya</taxon>
        <taxon>Ascomycota</taxon>
        <taxon>Saccharomycotina</taxon>
        <taxon>Saccharomycetes</taxon>
        <taxon>Saccharomycodales</taxon>
        <taxon>Saccharomycodaceae</taxon>
        <taxon>Hanseniaspora</taxon>
    </lineage>
</organism>
<keyword evidence="7" id="KW-0479">Metal-binding</keyword>
<evidence type="ECO:0000256" key="7">
    <source>
        <dbReference type="ARBA" id="ARBA00022723"/>
    </source>
</evidence>
<evidence type="ECO:0000313" key="10">
    <source>
        <dbReference type="EMBL" id="SGZ38348.1"/>
    </source>
</evidence>
<dbReference type="EC" id="2.7.7.-" evidence="9"/>
<keyword evidence="2 9" id="KW-0240">DNA-directed RNA polymerase</keyword>
<evidence type="ECO:0000256" key="5">
    <source>
        <dbReference type="ARBA" id="ARBA00022695"/>
    </source>
</evidence>
<dbReference type="GO" id="GO:0046872">
    <property type="term" value="F:metal ion binding"/>
    <property type="evidence" value="ECO:0007669"/>
    <property type="project" value="UniProtKB-KW"/>
</dbReference>
<dbReference type="AlphaFoldDB" id="A0A1L0AXQ8"/>
<keyword evidence="5" id="KW-0548">Nucleotidyltransferase</keyword>
<keyword evidence="4 9" id="KW-0808">Transferase</keyword>
<evidence type="ECO:0000256" key="6">
    <source>
        <dbReference type="ARBA" id="ARBA00022705"/>
    </source>
</evidence>
<keyword evidence="3 9" id="KW-0639">Primosome</keyword>
<proteinExistence type="inferred from homology"/>
<dbReference type="VEuPathDB" id="FungiDB:HGUI_00548"/>
<dbReference type="PANTHER" id="PTHR10536">
    <property type="entry name" value="DNA PRIMASE SMALL SUBUNIT"/>
    <property type="match status" value="1"/>
</dbReference>
<evidence type="ECO:0000256" key="3">
    <source>
        <dbReference type="ARBA" id="ARBA00022515"/>
    </source>
</evidence>